<dbReference type="AlphaFoldDB" id="A0A150L5I1"/>
<reference evidence="1 2" key="1">
    <citation type="submission" date="2016-01" db="EMBL/GenBank/DDBJ databases">
        <title>Draft Genome Sequences of Seven Thermophilic Sporeformers Isolated from Foods.</title>
        <authorList>
            <person name="Berendsen E.M."/>
            <person name="Wells-Bennik M.H."/>
            <person name="Krawcyk A.O."/>
            <person name="De Jong A."/>
            <person name="Holsappel S."/>
            <person name="Eijlander R.T."/>
            <person name="Kuipers O.P."/>
        </authorList>
    </citation>
    <scope>NUCLEOTIDE SEQUENCE [LARGE SCALE GENOMIC DNA]</scope>
    <source>
        <strain evidence="1 2">B4135</strain>
    </source>
</reference>
<name>A0A150L5I1_9BACI</name>
<evidence type="ECO:0000313" key="1">
    <source>
        <dbReference type="EMBL" id="KYD07560.1"/>
    </source>
</evidence>
<protein>
    <submittedName>
        <fullName evidence="1">Uncharacterized protein</fullName>
    </submittedName>
</protein>
<evidence type="ECO:0000313" key="2">
    <source>
        <dbReference type="Proteomes" id="UP000075683"/>
    </source>
</evidence>
<dbReference type="EMBL" id="LQYT01000147">
    <property type="protein sequence ID" value="KYD07560.1"/>
    <property type="molecule type" value="Genomic_DNA"/>
</dbReference>
<sequence>MKDCVSRASVPGKRELFHPISPFPLRLQSKFAKILRVTHNFTEAIRSAYNRRTVPSYNILVSIKGGV</sequence>
<dbReference type="Proteomes" id="UP000075683">
    <property type="component" value="Unassembled WGS sequence"/>
</dbReference>
<accession>A0A150L5I1</accession>
<organism evidence="1 2">
    <name type="scientific">Caldibacillus debilis</name>
    <dbReference type="NCBI Taxonomy" id="301148"/>
    <lineage>
        <taxon>Bacteria</taxon>
        <taxon>Bacillati</taxon>
        <taxon>Bacillota</taxon>
        <taxon>Bacilli</taxon>
        <taxon>Bacillales</taxon>
        <taxon>Bacillaceae</taxon>
        <taxon>Caldibacillus</taxon>
    </lineage>
</organism>
<dbReference type="STRING" id="301148.B4135_4241"/>
<proteinExistence type="predicted"/>
<comment type="caution">
    <text evidence="1">The sequence shown here is derived from an EMBL/GenBank/DDBJ whole genome shotgun (WGS) entry which is preliminary data.</text>
</comment>
<gene>
    <name evidence="1" type="ORF">B4135_4241</name>
</gene>